<dbReference type="SUPFAM" id="SSF47413">
    <property type="entry name" value="lambda repressor-like DNA-binding domains"/>
    <property type="match status" value="1"/>
</dbReference>
<gene>
    <name evidence="2" type="ORF">GYN08_17980</name>
</gene>
<protein>
    <submittedName>
        <fullName evidence="2">Helix-turn-helix transcriptional regulator</fullName>
    </submittedName>
</protein>
<dbReference type="Pfam" id="PF01381">
    <property type="entry name" value="HTH_3"/>
    <property type="match status" value="1"/>
</dbReference>
<proteinExistence type="predicted"/>
<accession>A0ABX0FE86</accession>
<name>A0ABX0FE86_9BACL</name>
<dbReference type="InterPro" id="IPR010982">
    <property type="entry name" value="Lambda_DNA-bd_dom_sf"/>
</dbReference>
<sequence length="410" mass="49088">MFSCCSNQYLILTGILIGIERKQKKLSQEQLSNKICSTRTLRNIEKGSTTVKDKTYEDLLGRLGYTFQTSQKTLSVFRHEFQTIHDHQRNGTYKDPLEQENQGSISKNLYEAMLSLFLCSLQKKSLSLEDQHKLIEFLTSGYAIFSTFMQDLILNYLFHYYESIHKEEELDKVVDKMRINHDHFPPHLLCCLARDASKRRYQTVLEDYKKQEKKWVEKGELIFLLMAQEILLIPIAFSEPDQLEDHIKKLQESFFEIKHKAVHIDSCKERDYYYNIGLSYTYAKKYDKAIFYLEMSCTLSQEIKDFILIDQILLNYARKRLDKRKESKLDYFTFYQPEHAFKQEYNYFYYKYNQNFSAKKLQKFILEYILPLNMEGSEILYQVFLYEMIELSHVTHSYQPLKTYIEKVNT</sequence>
<comment type="caution">
    <text evidence="2">The sequence shown here is derived from an EMBL/GenBank/DDBJ whole genome shotgun (WGS) entry which is preliminary data.</text>
</comment>
<dbReference type="EMBL" id="JAAFGS010000007">
    <property type="protein sequence ID" value="NGZ77187.1"/>
    <property type="molecule type" value="Genomic_DNA"/>
</dbReference>
<feature type="domain" description="HTH cro/C1-type" evidence="1">
    <location>
        <begin position="21"/>
        <end position="74"/>
    </location>
</feature>
<dbReference type="CDD" id="cd00093">
    <property type="entry name" value="HTH_XRE"/>
    <property type="match status" value="1"/>
</dbReference>
<evidence type="ECO:0000259" key="1">
    <source>
        <dbReference type="PROSITE" id="PS50943"/>
    </source>
</evidence>
<dbReference type="RefSeq" id="WP_166277132.1">
    <property type="nucleotide sequence ID" value="NZ_JAAFGS010000007.1"/>
</dbReference>
<dbReference type="InterPro" id="IPR011990">
    <property type="entry name" value="TPR-like_helical_dom_sf"/>
</dbReference>
<dbReference type="Gene3D" id="1.25.40.10">
    <property type="entry name" value="Tetratricopeptide repeat domain"/>
    <property type="match status" value="1"/>
</dbReference>
<keyword evidence="3" id="KW-1185">Reference proteome</keyword>
<evidence type="ECO:0000313" key="3">
    <source>
        <dbReference type="Proteomes" id="UP000800303"/>
    </source>
</evidence>
<dbReference type="Proteomes" id="UP000800303">
    <property type="component" value="Unassembled WGS sequence"/>
</dbReference>
<dbReference type="InterPro" id="IPR001387">
    <property type="entry name" value="Cro/C1-type_HTH"/>
</dbReference>
<evidence type="ECO:0000313" key="2">
    <source>
        <dbReference type="EMBL" id="NGZ77187.1"/>
    </source>
</evidence>
<reference evidence="2 3" key="1">
    <citation type="submission" date="2020-01" db="EMBL/GenBank/DDBJ databases">
        <title>Polyphasic characterisation and genomic insights into a novel alkali tolerant bacterium VR-M41.</title>
        <authorList>
            <person name="Vemuluri V.R."/>
        </authorList>
    </citation>
    <scope>NUCLEOTIDE SEQUENCE [LARGE SCALE GENOMIC DNA]</scope>
    <source>
        <strain evidence="2 3">VR-M41</strain>
    </source>
</reference>
<dbReference type="Gene3D" id="1.10.260.40">
    <property type="entry name" value="lambda repressor-like DNA-binding domains"/>
    <property type="match status" value="1"/>
</dbReference>
<dbReference type="SMART" id="SM00530">
    <property type="entry name" value="HTH_XRE"/>
    <property type="match status" value="1"/>
</dbReference>
<dbReference type="PROSITE" id="PS50943">
    <property type="entry name" value="HTH_CROC1"/>
    <property type="match status" value="1"/>
</dbReference>
<organism evidence="2 3">
    <name type="scientific">Saccharibacillus alkalitolerans</name>
    <dbReference type="NCBI Taxonomy" id="2705290"/>
    <lineage>
        <taxon>Bacteria</taxon>
        <taxon>Bacillati</taxon>
        <taxon>Bacillota</taxon>
        <taxon>Bacilli</taxon>
        <taxon>Bacillales</taxon>
        <taxon>Paenibacillaceae</taxon>
        <taxon>Saccharibacillus</taxon>
    </lineage>
</organism>